<evidence type="ECO:0000256" key="3">
    <source>
        <dbReference type="ARBA" id="ARBA00023172"/>
    </source>
</evidence>
<dbReference type="InterPro" id="IPR002104">
    <property type="entry name" value="Integrase_catalytic"/>
</dbReference>
<gene>
    <name evidence="5" type="ORF">EDE15_4415</name>
</gene>
<dbReference type="InterPro" id="IPR011010">
    <property type="entry name" value="DNA_brk_join_enz"/>
</dbReference>
<dbReference type="CDD" id="cd00397">
    <property type="entry name" value="DNA_BRE_C"/>
    <property type="match status" value="1"/>
</dbReference>
<evidence type="ECO:0000256" key="1">
    <source>
        <dbReference type="ARBA" id="ARBA00022908"/>
    </source>
</evidence>
<dbReference type="Pfam" id="PF14659">
    <property type="entry name" value="Phage_int_SAM_3"/>
    <property type="match status" value="1"/>
</dbReference>
<dbReference type="PROSITE" id="PS51898">
    <property type="entry name" value="TYR_RECOMBINASE"/>
    <property type="match status" value="1"/>
</dbReference>
<dbReference type="InterPro" id="IPR013762">
    <property type="entry name" value="Integrase-like_cat_sf"/>
</dbReference>
<sequence>MKYQKGTVYLSGKRVKMWYGQYLVYRKDRQGKEVRRQRNVALCPKANTPKWKAEKMLKEIILKETEGAGPTPTLPPDDSVTFRWFVKERYIPMRRGSWSPAYKKTNTYNLEHYLIEYFGDLPLRNLSTFAIQVWLNTLVEEKDYSESVVRSCFSNIRAITHLARKQKFLVDDPGEDVTMPLTKPVEKPVMSLEQTLSLLGAITDLHDLCLMHVGIFSGPRASEVMGFQWKSWTGVSLMPHGTAYEGQFYKGRLKSKASRAPIPVPEPVRPVIEAWRRLSRDPSPEALMFPTFGRGERKGEAVPRQAKNFLKWRIRPIARKLGIPDRLVTFQVMRRSLGTHLQEHGTLKDTQGALRHASITTTGNVYVQVVEDSVMRAVNSHATAVLDGWTPAVEGLGLKGRNVRTVPATTKTARSSIAI</sequence>
<evidence type="ECO:0000313" key="5">
    <source>
        <dbReference type="EMBL" id="RSL18812.1"/>
    </source>
</evidence>
<dbReference type="EMBL" id="RSDW01000001">
    <property type="protein sequence ID" value="RSL18812.1"/>
    <property type="molecule type" value="Genomic_DNA"/>
</dbReference>
<dbReference type="Pfam" id="PF00589">
    <property type="entry name" value="Phage_integrase"/>
    <property type="match status" value="1"/>
</dbReference>
<proteinExistence type="predicted"/>
<evidence type="ECO:0000259" key="4">
    <source>
        <dbReference type="PROSITE" id="PS51898"/>
    </source>
</evidence>
<dbReference type="Gene3D" id="1.10.150.130">
    <property type="match status" value="1"/>
</dbReference>
<keyword evidence="1" id="KW-0229">DNA integration</keyword>
<dbReference type="GO" id="GO:0003677">
    <property type="term" value="F:DNA binding"/>
    <property type="evidence" value="ECO:0007669"/>
    <property type="project" value="UniProtKB-KW"/>
</dbReference>
<dbReference type="Gene3D" id="1.10.443.10">
    <property type="entry name" value="Intergrase catalytic core"/>
    <property type="match status" value="1"/>
</dbReference>
<dbReference type="SUPFAM" id="SSF56349">
    <property type="entry name" value="DNA breaking-rejoining enzymes"/>
    <property type="match status" value="1"/>
</dbReference>
<dbReference type="GO" id="GO:0006310">
    <property type="term" value="P:DNA recombination"/>
    <property type="evidence" value="ECO:0007669"/>
    <property type="project" value="UniProtKB-KW"/>
</dbReference>
<comment type="caution">
    <text evidence="5">The sequence shown here is derived from an EMBL/GenBank/DDBJ whole genome shotgun (WGS) entry which is preliminary data.</text>
</comment>
<dbReference type="OrthoDB" id="9803188at2"/>
<evidence type="ECO:0000313" key="6">
    <source>
        <dbReference type="Proteomes" id="UP000269669"/>
    </source>
</evidence>
<keyword evidence="2" id="KW-0238">DNA-binding</keyword>
<name>A0A3R9QDM8_9BACT</name>
<organism evidence="5 6">
    <name type="scientific">Edaphobacter aggregans</name>
    <dbReference type="NCBI Taxonomy" id="570835"/>
    <lineage>
        <taxon>Bacteria</taxon>
        <taxon>Pseudomonadati</taxon>
        <taxon>Acidobacteriota</taxon>
        <taxon>Terriglobia</taxon>
        <taxon>Terriglobales</taxon>
        <taxon>Acidobacteriaceae</taxon>
        <taxon>Edaphobacter</taxon>
    </lineage>
</organism>
<dbReference type="RefSeq" id="WP_125487114.1">
    <property type="nucleotide sequence ID" value="NZ_RSDW01000001.1"/>
</dbReference>
<accession>A0A3R9QDM8</accession>
<keyword evidence="6" id="KW-1185">Reference proteome</keyword>
<dbReference type="Proteomes" id="UP000269669">
    <property type="component" value="Unassembled WGS sequence"/>
</dbReference>
<keyword evidence="3" id="KW-0233">DNA recombination</keyword>
<dbReference type="GO" id="GO:0015074">
    <property type="term" value="P:DNA integration"/>
    <property type="evidence" value="ECO:0007669"/>
    <property type="project" value="UniProtKB-KW"/>
</dbReference>
<dbReference type="InterPro" id="IPR010998">
    <property type="entry name" value="Integrase_recombinase_N"/>
</dbReference>
<dbReference type="AlphaFoldDB" id="A0A3R9QDM8"/>
<dbReference type="InterPro" id="IPR004107">
    <property type="entry name" value="Integrase_SAM-like_N"/>
</dbReference>
<reference evidence="5 6" key="1">
    <citation type="submission" date="2018-12" db="EMBL/GenBank/DDBJ databases">
        <title>Sequencing of bacterial isolates from soil warming experiment in Harvard Forest, Massachusetts, USA.</title>
        <authorList>
            <person name="Deangelis K."/>
        </authorList>
    </citation>
    <scope>NUCLEOTIDE SEQUENCE [LARGE SCALE GENOMIC DNA]</scope>
    <source>
        <strain evidence="5 6">EB153</strain>
    </source>
</reference>
<evidence type="ECO:0000256" key="2">
    <source>
        <dbReference type="ARBA" id="ARBA00023125"/>
    </source>
</evidence>
<feature type="domain" description="Tyr recombinase" evidence="4">
    <location>
        <begin position="185"/>
        <end position="379"/>
    </location>
</feature>
<protein>
    <submittedName>
        <fullName evidence="5">Site-specific recombinase XerD</fullName>
    </submittedName>
</protein>